<dbReference type="AlphaFoldDB" id="A0A151IMZ5"/>
<keyword evidence="2" id="KW-1185">Reference proteome</keyword>
<evidence type="ECO:0000313" key="2">
    <source>
        <dbReference type="Proteomes" id="UP000078542"/>
    </source>
</evidence>
<gene>
    <name evidence="1" type="ORF">ALC62_02643</name>
</gene>
<dbReference type="Proteomes" id="UP000078542">
    <property type="component" value="Unassembled WGS sequence"/>
</dbReference>
<dbReference type="EMBL" id="KQ977007">
    <property type="protein sequence ID" value="KYN06413.1"/>
    <property type="molecule type" value="Genomic_DNA"/>
</dbReference>
<evidence type="ECO:0000313" key="1">
    <source>
        <dbReference type="EMBL" id="KYN06413.1"/>
    </source>
</evidence>
<reference evidence="1 2" key="1">
    <citation type="submission" date="2016-03" db="EMBL/GenBank/DDBJ databases">
        <title>Cyphomyrmex costatus WGS genome.</title>
        <authorList>
            <person name="Nygaard S."/>
            <person name="Hu H."/>
            <person name="Boomsma J."/>
            <person name="Zhang G."/>
        </authorList>
    </citation>
    <scope>NUCLEOTIDE SEQUENCE [LARGE SCALE GENOMIC DNA]</scope>
    <source>
        <strain evidence="1">MS0001</strain>
        <tissue evidence="1">Whole body</tissue>
    </source>
</reference>
<name>A0A151IMZ5_9HYME</name>
<sequence length="249" mass="28883">MLDLIHSTWIQRILIIINLKATLACIHVYMSKQHKDDCNKTRVKEAQTMKTALITFIEFMKRKGLTNMKYSMKEFHRCLAMPENRSLRCLFMETFISADTLFEWISELKESIKRQVSTVSEASQKSVDEEASSDGAGGVETLFASAVKRSRIEGLSQYVTKMDNGRLYTARTPEEETGHKLIRLDVYDVNDIKGIEKRQWWRHAKMRSQFLTLSSVDRKQRMVDRLLDIVADDLMKVPGITKEVNSVYF</sequence>
<protein>
    <submittedName>
        <fullName evidence="1">Uncharacterized protein</fullName>
    </submittedName>
</protein>
<proteinExistence type="predicted"/>
<dbReference type="STRING" id="456900.A0A151IMZ5"/>
<accession>A0A151IMZ5</accession>
<organism evidence="1 2">
    <name type="scientific">Cyphomyrmex costatus</name>
    <dbReference type="NCBI Taxonomy" id="456900"/>
    <lineage>
        <taxon>Eukaryota</taxon>
        <taxon>Metazoa</taxon>
        <taxon>Ecdysozoa</taxon>
        <taxon>Arthropoda</taxon>
        <taxon>Hexapoda</taxon>
        <taxon>Insecta</taxon>
        <taxon>Pterygota</taxon>
        <taxon>Neoptera</taxon>
        <taxon>Endopterygota</taxon>
        <taxon>Hymenoptera</taxon>
        <taxon>Apocrita</taxon>
        <taxon>Aculeata</taxon>
        <taxon>Formicoidea</taxon>
        <taxon>Formicidae</taxon>
        <taxon>Myrmicinae</taxon>
        <taxon>Cyphomyrmex</taxon>
    </lineage>
</organism>